<evidence type="ECO:0000313" key="1">
    <source>
        <dbReference type="EMBL" id="CBI15561.3"/>
    </source>
</evidence>
<dbReference type="HOGENOM" id="CLU_3378042_0_0_1"/>
<protein>
    <submittedName>
        <fullName evidence="1">Uncharacterized protein</fullName>
    </submittedName>
</protein>
<organism evidence="1 2">
    <name type="scientific">Vitis vinifera</name>
    <name type="common">Grape</name>
    <dbReference type="NCBI Taxonomy" id="29760"/>
    <lineage>
        <taxon>Eukaryota</taxon>
        <taxon>Viridiplantae</taxon>
        <taxon>Streptophyta</taxon>
        <taxon>Embryophyta</taxon>
        <taxon>Tracheophyta</taxon>
        <taxon>Spermatophyta</taxon>
        <taxon>Magnoliopsida</taxon>
        <taxon>eudicotyledons</taxon>
        <taxon>Gunneridae</taxon>
        <taxon>Pentapetalae</taxon>
        <taxon>rosids</taxon>
        <taxon>Vitales</taxon>
        <taxon>Vitaceae</taxon>
        <taxon>Viteae</taxon>
        <taxon>Vitis</taxon>
    </lineage>
</organism>
<dbReference type="Proteomes" id="UP000009183">
    <property type="component" value="Chromosome 17"/>
</dbReference>
<dbReference type="EMBL" id="FN594950">
    <property type="protein sequence ID" value="CBI15561.3"/>
    <property type="molecule type" value="Genomic_DNA"/>
</dbReference>
<name>D7SJA0_VITVI</name>
<sequence>MLILSHMKGFYGQLMCKQLIWTASCHEKRKKRDL</sequence>
<accession>D7SJA0</accession>
<dbReference type="AlphaFoldDB" id="D7SJA0"/>
<proteinExistence type="predicted"/>
<dbReference type="InParanoid" id="D7SJA0"/>
<keyword evidence="2" id="KW-1185">Reference proteome</keyword>
<evidence type="ECO:0000313" key="2">
    <source>
        <dbReference type="Proteomes" id="UP000009183"/>
    </source>
</evidence>
<gene>
    <name evidence="1" type="ordered locus">VIT_17s0000g02490</name>
</gene>
<reference evidence="2" key="1">
    <citation type="journal article" date="2007" name="Nature">
        <title>The grapevine genome sequence suggests ancestral hexaploidization in major angiosperm phyla.</title>
        <authorList>
            <consortium name="The French-Italian Public Consortium for Grapevine Genome Characterization."/>
            <person name="Jaillon O."/>
            <person name="Aury J.-M."/>
            <person name="Noel B."/>
            <person name="Policriti A."/>
            <person name="Clepet C."/>
            <person name="Casagrande A."/>
            <person name="Choisne N."/>
            <person name="Aubourg S."/>
            <person name="Vitulo N."/>
            <person name="Jubin C."/>
            <person name="Vezzi A."/>
            <person name="Legeai F."/>
            <person name="Hugueney P."/>
            <person name="Dasilva C."/>
            <person name="Horner D."/>
            <person name="Mica E."/>
            <person name="Jublot D."/>
            <person name="Poulain J."/>
            <person name="Bruyere C."/>
            <person name="Billault A."/>
            <person name="Segurens B."/>
            <person name="Gouyvenoux M."/>
            <person name="Ugarte E."/>
            <person name="Cattonaro F."/>
            <person name="Anthouard V."/>
            <person name="Vico V."/>
            <person name="Del Fabbro C."/>
            <person name="Alaux M."/>
            <person name="Di Gaspero G."/>
            <person name="Dumas V."/>
            <person name="Felice N."/>
            <person name="Paillard S."/>
            <person name="Juman I."/>
            <person name="Moroldo M."/>
            <person name="Scalabrin S."/>
            <person name="Canaguier A."/>
            <person name="Le Clainche I."/>
            <person name="Malacrida G."/>
            <person name="Durand E."/>
            <person name="Pesole G."/>
            <person name="Laucou V."/>
            <person name="Chatelet P."/>
            <person name="Merdinoglu D."/>
            <person name="Delledonne M."/>
            <person name="Pezzotti M."/>
            <person name="Lecharny A."/>
            <person name="Scarpelli C."/>
            <person name="Artiguenave F."/>
            <person name="Pe M.E."/>
            <person name="Valle G."/>
            <person name="Morgante M."/>
            <person name="Caboche M."/>
            <person name="Adam-Blondon A.-F."/>
            <person name="Weissenbach J."/>
            <person name="Quetier F."/>
            <person name="Wincker P."/>
        </authorList>
    </citation>
    <scope>NUCLEOTIDE SEQUENCE [LARGE SCALE GENOMIC DNA]</scope>
    <source>
        <strain evidence="2">cv. Pinot noir / PN40024</strain>
    </source>
</reference>
<dbReference type="PaxDb" id="29760-VIT_17s0000g02490.t01"/>